<dbReference type="PRINTS" id="PR00368">
    <property type="entry name" value="FADPNR"/>
</dbReference>
<keyword evidence="9" id="KW-1185">Reference proteome</keyword>
<evidence type="ECO:0000256" key="2">
    <source>
        <dbReference type="ARBA" id="ARBA00022630"/>
    </source>
</evidence>
<dbReference type="InterPro" id="IPR023753">
    <property type="entry name" value="FAD/NAD-binding_dom"/>
</dbReference>
<keyword evidence="4" id="KW-0560">Oxidoreductase</keyword>
<evidence type="ECO:0000256" key="1">
    <source>
        <dbReference type="ARBA" id="ARBA00005272"/>
    </source>
</evidence>
<dbReference type="Gene3D" id="3.50.50.100">
    <property type="match status" value="1"/>
</dbReference>
<keyword evidence="2" id="KW-0285">Flavoprotein</keyword>
<feature type="domain" description="FAD/NAD(P)-binding" evidence="7">
    <location>
        <begin position="8"/>
        <end position="321"/>
    </location>
</feature>
<dbReference type="PANTHER" id="PTHR43706:SF45">
    <property type="entry name" value="NADH DEHYDROGENASE-LIKE PROTEIN RV1812C"/>
    <property type="match status" value="1"/>
</dbReference>
<evidence type="ECO:0000256" key="3">
    <source>
        <dbReference type="ARBA" id="ARBA00022827"/>
    </source>
</evidence>
<comment type="caution">
    <text evidence="8">The sequence shown here is derived from an EMBL/GenBank/DDBJ whole genome shotgun (WGS) entry which is preliminary data.</text>
</comment>
<sequence>MSTTERPRILVVGGGYVGLYAARRILKKMRYGEATVTVVDPRSYMTYQPFLPEAAAGSISPRHVVVPLRRVLPKAEVLTGRVTTIDQDRKVASVTPLVGEAYELPFDYLVIAMGAVSRTFPVPGLAENGIGMKGVEEAIGLRNHVLEQLDKADSTQDEDARRKALTFVFIGGGFAGAETIGEVEDMARDAAKYYPNVKREDMRFVLVDAAPGILPEVGPKLGEWGLEHLKKRGIEVYLGTSMDSCVDGHVVLKNGLEVDSSTIVWTAGVKPNPVLSRFGLPLGPRGHVDVDASMQVNGIDYAWAAGDNAQVPDLAAGKEGAFCPPNAQHALRQAKVLGDNVISGMRGFPQGKYKHANKGAVAGLGLHKGVAMIVVGKSKIKLKGRLAWYFHRAYHGMAVPTWNRKIRVFADWTLGMFLKREVVSLGAMEHPRGEFYEAAAPVTAAAAAKAEAAAQSEPAPGKREDQTQTADSAPDRRIDSKGEKAAAS</sequence>
<dbReference type="InterPro" id="IPR036188">
    <property type="entry name" value="FAD/NAD-bd_sf"/>
</dbReference>
<evidence type="ECO:0000259" key="7">
    <source>
        <dbReference type="Pfam" id="PF07992"/>
    </source>
</evidence>
<name>A0ABN3Q7B2_9ACTN</name>
<dbReference type="PANTHER" id="PTHR43706">
    <property type="entry name" value="NADH DEHYDROGENASE"/>
    <property type="match status" value="1"/>
</dbReference>
<evidence type="ECO:0000256" key="4">
    <source>
        <dbReference type="ARBA" id="ARBA00023002"/>
    </source>
</evidence>
<protein>
    <submittedName>
        <fullName evidence="8">NAD(P)/FAD-dependent oxidoreductase</fullName>
    </submittedName>
</protein>
<keyword evidence="5" id="KW-0520">NAD</keyword>
<evidence type="ECO:0000256" key="6">
    <source>
        <dbReference type="SAM" id="MobiDB-lite"/>
    </source>
</evidence>
<accession>A0ABN3Q7B2</accession>
<evidence type="ECO:0000313" key="8">
    <source>
        <dbReference type="EMBL" id="GAA2619157.1"/>
    </source>
</evidence>
<evidence type="ECO:0000256" key="5">
    <source>
        <dbReference type="ARBA" id="ARBA00023027"/>
    </source>
</evidence>
<dbReference type="InterPro" id="IPR045024">
    <property type="entry name" value="NDH-2"/>
</dbReference>
<evidence type="ECO:0000313" key="9">
    <source>
        <dbReference type="Proteomes" id="UP001501447"/>
    </source>
</evidence>
<dbReference type="Proteomes" id="UP001501447">
    <property type="component" value="Unassembled WGS sequence"/>
</dbReference>
<proteinExistence type="inferred from homology"/>
<gene>
    <name evidence="8" type="ORF">GCM10009863_36350</name>
</gene>
<feature type="compositionally biased region" description="Basic and acidic residues" evidence="6">
    <location>
        <begin position="473"/>
        <end position="488"/>
    </location>
</feature>
<dbReference type="SUPFAM" id="SSF51905">
    <property type="entry name" value="FAD/NAD(P)-binding domain"/>
    <property type="match status" value="2"/>
</dbReference>
<feature type="region of interest" description="Disordered" evidence="6">
    <location>
        <begin position="449"/>
        <end position="488"/>
    </location>
</feature>
<dbReference type="RefSeq" id="WP_344567216.1">
    <property type="nucleotide sequence ID" value="NZ_BAAARJ010000011.1"/>
</dbReference>
<feature type="compositionally biased region" description="Low complexity" evidence="6">
    <location>
        <begin position="449"/>
        <end position="459"/>
    </location>
</feature>
<comment type="similarity">
    <text evidence="1">Belongs to the NADH dehydrogenase family.</text>
</comment>
<dbReference type="Pfam" id="PF07992">
    <property type="entry name" value="Pyr_redox_2"/>
    <property type="match status" value="1"/>
</dbReference>
<keyword evidence="3" id="KW-0274">FAD</keyword>
<organism evidence="8 9">
    <name type="scientific">Streptomyces axinellae</name>
    <dbReference type="NCBI Taxonomy" id="552788"/>
    <lineage>
        <taxon>Bacteria</taxon>
        <taxon>Bacillati</taxon>
        <taxon>Actinomycetota</taxon>
        <taxon>Actinomycetes</taxon>
        <taxon>Kitasatosporales</taxon>
        <taxon>Streptomycetaceae</taxon>
        <taxon>Streptomyces</taxon>
    </lineage>
</organism>
<reference evidence="8 9" key="1">
    <citation type="journal article" date="2019" name="Int. J. Syst. Evol. Microbiol.">
        <title>The Global Catalogue of Microorganisms (GCM) 10K type strain sequencing project: providing services to taxonomists for standard genome sequencing and annotation.</title>
        <authorList>
            <consortium name="The Broad Institute Genomics Platform"/>
            <consortium name="The Broad Institute Genome Sequencing Center for Infectious Disease"/>
            <person name="Wu L."/>
            <person name="Ma J."/>
        </authorList>
    </citation>
    <scope>NUCLEOTIDE SEQUENCE [LARGE SCALE GENOMIC DNA]</scope>
    <source>
        <strain evidence="8 9">JCM 16373</strain>
    </source>
</reference>
<dbReference type="EMBL" id="BAAARJ010000011">
    <property type="protein sequence ID" value="GAA2619157.1"/>
    <property type="molecule type" value="Genomic_DNA"/>
</dbReference>